<keyword evidence="2" id="KW-1185">Reference proteome</keyword>
<protein>
    <submittedName>
        <fullName evidence="1">Toxin-antitoxin system, antitoxin component, ribbon-helix-helix domain protein</fullName>
    </submittedName>
</protein>
<accession>E9SFV7</accession>
<evidence type="ECO:0000313" key="2">
    <source>
        <dbReference type="Proteomes" id="UP000004259"/>
    </source>
</evidence>
<evidence type="ECO:0000313" key="1">
    <source>
        <dbReference type="EMBL" id="EGC01828.1"/>
    </source>
</evidence>
<proteinExistence type="predicted"/>
<organism evidence="1 2">
    <name type="scientific">Ruminococcus albus 8</name>
    <dbReference type="NCBI Taxonomy" id="246199"/>
    <lineage>
        <taxon>Bacteria</taxon>
        <taxon>Bacillati</taxon>
        <taxon>Bacillota</taxon>
        <taxon>Clostridia</taxon>
        <taxon>Eubacteriales</taxon>
        <taxon>Oscillospiraceae</taxon>
        <taxon>Ruminococcus</taxon>
    </lineage>
</organism>
<comment type="caution">
    <text evidence="1">The sequence shown here is derived from an EMBL/GenBank/DDBJ whole genome shotgun (WGS) entry which is preliminary data.</text>
</comment>
<reference evidence="1 2" key="1">
    <citation type="submission" date="2011-02" db="EMBL/GenBank/DDBJ databases">
        <authorList>
            <person name="Nelson K.E."/>
            <person name="Sutton G."/>
            <person name="Torralba M."/>
            <person name="Durkin S."/>
            <person name="Harkins D."/>
            <person name="Montgomery R."/>
            <person name="Ziemer C."/>
            <person name="Klaassens E."/>
            <person name="Ocuiv P."/>
            <person name="Morrison M."/>
        </authorList>
    </citation>
    <scope>NUCLEOTIDE SEQUENCE [LARGE SCALE GENOMIC DNA]</scope>
    <source>
        <strain evidence="1 2">8</strain>
    </source>
</reference>
<name>E9SFV7_RUMAL</name>
<dbReference type="AlphaFoldDB" id="E9SFV7"/>
<dbReference type="EMBL" id="ADKM02000122">
    <property type="protein sequence ID" value="EGC01828.1"/>
    <property type="molecule type" value="Genomic_DNA"/>
</dbReference>
<sequence length="47" mass="5633">MNVKSDEERKSKVLKVRLNDKEFAKLKQYTEESGLRSMSEYIYNSIF</sequence>
<feature type="non-terminal residue" evidence="1">
    <location>
        <position position="47"/>
    </location>
</feature>
<gene>
    <name evidence="1" type="ORF">CUS_7908</name>
</gene>
<dbReference type="Proteomes" id="UP000004259">
    <property type="component" value="Unassembled WGS sequence"/>
</dbReference>